<accession>A0AA38FWA1</accession>
<feature type="compositionally biased region" description="Basic residues" evidence="1">
    <location>
        <begin position="1"/>
        <end position="10"/>
    </location>
</feature>
<evidence type="ECO:0000256" key="1">
    <source>
        <dbReference type="SAM" id="MobiDB-lite"/>
    </source>
</evidence>
<dbReference type="AlphaFoldDB" id="A0AA38FWA1"/>
<evidence type="ECO:0000313" key="2">
    <source>
        <dbReference type="EMBL" id="KAH9311621.1"/>
    </source>
</evidence>
<reference evidence="2 3" key="1">
    <citation type="journal article" date="2021" name="Nat. Plants">
        <title>The Taxus genome provides insights into paclitaxel biosynthesis.</title>
        <authorList>
            <person name="Xiong X."/>
            <person name="Gou J."/>
            <person name="Liao Q."/>
            <person name="Li Y."/>
            <person name="Zhou Q."/>
            <person name="Bi G."/>
            <person name="Li C."/>
            <person name="Du R."/>
            <person name="Wang X."/>
            <person name="Sun T."/>
            <person name="Guo L."/>
            <person name="Liang H."/>
            <person name="Lu P."/>
            <person name="Wu Y."/>
            <person name="Zhang Z."/>
            <person name="Ro D.K."/>
            <person name="Shang Y."/>
            <person name="Huang S."/>
            <person name="Yan J."/>
        </authorList>
    </citation>
    <scope>NUCLEOTIDE SEQUENCE [LARGE SCALE GENOMIC DNA]</scope>
    <source>
        <strain evidence="2">Ta-2019</strain>
    </source>
</reference>
<evidence type="ECO:0000313" key="3">
    <source>
        <dbReference type="Proteomes" id="UP000824469"/>
    </source>
</evidence>
<dbReference type="EMBL" id="JAHRHJ020000006">
    <property type="protein sequence ID" value="KAH9311621.1"/>
    <property type="molecule type" value="Genomic_DNA"/>
</dbReference>
<dbReference type="Proteomes" id="UP000824469">
    <property type="component" value="Unassembled WGS sequence"/>
</dbReference>
<protein>
    <submittedName>
        <fullName evidence="2">Uncharacterized protein</fullName>
    </submittedName>
</protein>
<feature type="compositionally biased region" description="Basic and acidic residues" evidence="1">
    <location>
        <begin position="72"/>
        <end position="82"/>
    </location>
</feature>
<feature type="compositionally biased region" description="Basic and acidic residues" evidence="1">
    <location>
        <begin position="18"/>
        <end position="33"/>
    </location>
</feature>
<gene>
    <name evidence="2" type="ORF">KI387_026656</name>
</gene>
<feature type="compositionally biased region" description="Basic residues" evidence="1">
    <location>
        <begin position="83"/>
        <end position="92"/>
    </location>
</feature>
<feature type="compositionally biased region" description="Basic and acidic residues" evidence="1">
    <location>
        <begin position="120"/>
        <end position="131"/>
    </location>
</feature>
<organism evidence="2 3">
    <name type="scientific">Taxus chinensis</name>
    <name type="common">Chinese yew</name>
    <name type="synonym">Taxus wallichiana var. chinensis</name>
    <dbReference type="NCBI Taxonomy" id="29808"/>
    <lineage>
        <taxon>Eukaryota</taxon>
        <taxon>Viridiplantae</taxon>
        <taxon>Streptophyta</taxon>
        <taxon>Embryophyta</taxon>
        <taxon>Tracheophyta</taxon>
        <taxon>Spermatophyta</taxon>
        <taxon>Pinopsida</taxon>
        <taxon>Pinidae</taxon>
        <taxon>Conifers II</taxon>
        <taxon>Cupressales</taxon>
        <taxon>Taxaceae</taxon>
        <taxon>Taxus</taxon>
    </lineage>
</organism>
<sequence>MSTRRTRTGRFSRNGNKQSEKQMGHLGHEDVNRLNRVNRKSLSRGAQGHLGKMDANRPVRLKSAQGAQGKMGRRDARDVDCRRSRKPIKQRHVSSAEYGTRKPISGGSEVYVPNGLGHPGQKDAKGVRELADPSTNQIMTRVTREKIKKSKGKFSSTDPNQ</sequence>
<proteinExistence type="predicted"/>
<name>A0AA38FWA1_TAXCH</name>
<keyword evidence="3" id="KW-1185">Reference proteome</keyword>
<feature type="region of interest" description="Disordered" evidence="1">
    <location>
        <begin position="1"/>
        <end position="161"/>
    </location>
</feature>
<comment type="caution">
    <text evidence="2">The sequence shown here is derived from an EMBL/GenBank/DDBJ whole genome shotgun (WGS) entry which is preliminary data.</text>
</comment>